<organism evidence="5 6">
    <name type="scientific">Coilia grayii</name>
    <name type="common">Gray's grenadier anchovy</name>
    <dbReference type="NCBI Taxonomy" id="363190"/>
    <lineage>
        <taxon>Eukaryota</taxon>
        <taxon>Metazoa</taxon>
        <taxon>Chordata</taxon>
        <taxon>Craniata</taxon>
        <taxon>Vertebrata</taxon>
        <taxon>Euteleostomi</taxon>
        <taxon>Actinopterygii</taxon>
        <taxon>Neopterygii</taxon>
        <taxon>Teleostei</taxon>
        <taxon>Clupei</taxon>
        <taxon>Clupeiformes</taxon>
        <taxon>Clupeoidei</taxon>
        <taxon>Engraulidae</taxon>
        <taxon>Coilinae</taxon>
        <taxon>Coilia</taxon>
    </lineage>
</organism>
<feature type="compositionally biased region" description="Low complexity" evidence="4">
    <location>
        <begin position="486"/>
        <end position="507"/>
    </location>
</feature>
<feature type="compositionally biased region" description="Basic and acidic residues" evidence="4">
    <location>
        <begin position="1173"/>
        <end position="1195"/>
    </location>
</feature>
<dbReference type="Pfam" id="PF09738">
    <property type="entry name" value="LRRFIP"/>
    <property type="match status" value="1"/>
</dbReference>
<dbReference type="AlphaFoldDB" id="A0ABD1J590"/>
<evidence type="ECO:0000313" key="5">
    <source>
        <dbReference type="EMBL" id="KAL2081138.1"/>
    </source>
</evidence>
<feature type="region of interest" description="Disordered" evidence="4">
    <location>
        <begin position="247"/>
        <end position="437"/>
    </location>
</feature>
<feature type="region of interest" description="Disordered" evidence="4">
    <location>
        <begin position="481"/>
        <end position="631"/>
    </location>
</feature>
<feature type="coiled-coil region" evidence="3">
    <location>
        <begin position="124"/>
        <end position="218"/>
    </location>
</feature>
<accession>A0ABD1J590</accession>
<feature type="compositionally biased region" description="Basic residues" evidence="4">
    <location>
        <begin position="546"/>
        <end position="558"/>
    </location>
</feature>
<protein>
    <recommendedName>
        <fullName evidence="7">Leucine-rich repeat flightless-interacting protein 1</fullName>
    </recommendedName>
</protein>
<feature type="region of interest" description="Disordered" evidence="4">
    <location>
        <begin position="821"/>
        <end position="863"/>
    </location>
</feature>
<feature type="compositionally biased region" description="Low complexity" evidence="4">
    <location>
        <begin position="527"/>
        <end position="545"/>
    </location>
</feature>
<dbReference type="EMBL" id="JBHFQA010000020">
    <property type="protein sequence ID" value="KAL2081138.1"/>
    <property type="molecule type" value="Genomic_DNA"/>
</dbReference>
<evidence type="ECO:0000313" key="6">
    <source>
        <dbReference type="Proteomes" id="UP001591681"/>
    </source>
</evidence>
<reference evidence="5 6" key="1">
    <citation type="submission" date="2024-09" db="EMBL/GenBank/DDBJ databases">
        <title>A chromosome-level genome assembly of Gray's grenadier anchovy, Coilia grayii.</title>
        <authorList>
            <person name="Fu Z."/>
        </authorList>
    </citation>
    <scope>NUCLEOTIDE SEQUENCE [LARGE SCALE GENOMIC DNA]</scope>
    <source>
        <strain evidence="5">G4</strain>
        <tissue evidence="5">Muscle</tissue>
    </source>
</reference>
<feature type="compositionally biased region" description="Polar residues" evidence="4">
    <location>
        <begin position="842"/>
        <end position="859"/>
    </location>
</feature>
<evidence type="ECO:0000256" key="2">
    <source>
        <dbReference type="ARBA" id="ARBA00023054"/>
    </source>
</evidence>
<comment type="caution">
    <text evidence="5">The sequence shown here is derived from an EMBL/GenBank/DDBJ whole genome shotgun (WGS) entry which is preliminary data.</text>
</comment>
<gene>
    <name evidence="5" type="ORF">ACEWY4_022991</name>
</gene>
<feature type="compositionally biased region" description="Basic and acidic residues" evidence="4">
    <location>
        <begin position="569"/>
        <end position="578"/>
    </location>
</feature>
<feature type="compositionally biased region" description="Polar residues" evidence="4">
    <location>
        <begin position="955"/>
        <end position="972"/>
    </location>
</feature>
<evidence type="ECO:0008006" key="7">
    <source>
        <dbReference type="Google" id="ProtNLM"/>
    </source>
</evidence>
<feature type="compositionally biased region" description="Basic and acidic residues" evidence="4">
    <location>
        <begin position="399"/>
        <end position="408"/>
    </location>
</feature>
<evidence type="ECO:0000256" key="1">
    <source>
        <dbReference type="ARBA" id="ARBA00008275"/>
    </source>
</evidence>
<feature type="region of interest" description="Disordered" evidence="4">
    <location>
        <begin position="701"/>
        <end position="776"/>
    </location>
</feature>
<dbReference type="Gene3D" id="1.20.5.4090">
    <property type="match status" value="1"/>
</dbReference>
<feature type="region of interest" description="Disordered" evidence="4">
    <location>
        <begin position="54"/>
        <end position="75"/>
    </location>
</feature>
<feature type="compositionally biased region" description="Polar residues" evidence="4">
    <location>
        <begin position="1099"/>
        <end position="1113"/>
    </location>
</feature>
<evidence type="ECO:0000256" key="4">
    <source>
        <dbReference type="SAM" id="MobiDB-lite"/>
    </source>
</evidence>
<name>A0ABD1J590_9TELE</name>
<proteinExistence type="inferred from homology"/>
<dbReference type="InterPro" id="IPR019139">
    <property type="entry name" value="LRRFIP1/2"/>
</dbReference>
<feature type="compositionally biased region" description="Basic and acidic residues" evidence="4">
    <location>
        <begin position="619"/>
        <end position="631"/>
    </location>
</feature>
<keyword evidence="2 3" id="KW-0175">Coiled coil</keyword>
<feature type="compositionally biased region" description="Acidic residues" evidence="4">
    <location>
        <begin position="1041"/>
        <end position="1061"/>
    </location>
</feature>
<feature type="region of interest" description="Disordered" evidence="4">
    <location>
        <begin position="100"/>
        <end position="121"/>
    </location>
</feature>
<evidence type="ECO:0000256" key="3">
    <source>
        <dbReference type="SAM" id="Coils"/>
    </source>
</evidence>
<keyword evidence="6" id="KW-1185">Reference proteome</keyword>
<feature type="compositionally biased region" description="Basic and acidic residues" evidence="4">
    <location>
        <begin position="1021"/>
        <end position="1040"/>
    </location>
</feature>
<feature type="compositionally biased region" description="Basic and acidic residues" evidence="4">
    <location>
        <begin position="1086"/>
        <end position="1098"/>
    </location>
</feature>
<dbReference type="PANTHER" id="PTHR19212">
    <property type="entry name" value="LEUCINE RICH REPEAT IN FLII INTERACTING PROTEIN"/>
    <property type="match status" value="1"/>
</dbReference>
<feature type="compositionally biased region" description="Low complexity" evidence="4">
    <location>
        <begin position="100"/>
        <end position="116"/>
    </location>
</feature>
<feature type="compositionally biased region" description="Basic and acidic residues" evidence="4">
    <location>
        <begin position="1118"/>
        <end position="1140"/>
    </location>
</feature>
<comment type="similarity">
    <text evidence="1">Belongs to the LRRFIP family.</text>
</comment>
<feature type="compositionally biased region" description="Polar residues" evidence="4">
    <location>
        <begin position="350"/>
        <end position="359"/>
    </location>
</feature>
<sequence>MGTQGPGRKRISNKERLTAEEDALNVIAREAEARLAAKRAARAEAREIRMKELERQQKELSDDEERMSVSSRGSLRVDDRLDRDYLEKGSRASALSSATLASLGGTSSRRGSGDTSITADTENSVREIKEIHELKDQIQDVEAKYLQSLKEVKDTLAEMEEKYRKAMVSNAQLDNEKCNLMYQVDIQKDSLMELEELLSESRREYEDKTKELEREKHAHSILQFQFSELKQTLKQSEELLTKHGIVLGPDLSTNGETGESMLDGPARADCDAKMSPTEGTSVLGRREEKRSAVQEAAEGLQPNPLDEAVPQTHVTSSPPPSGPASVVETCQSEEPGAPPIGDAEEIESGHTVQTESNESYSDREENAQPVSVVSTGSEEELSREDKGSEAAGSSIEGCKPVEDEKEMGSSESDGLDPTAESQLDQKVEKVSATEPVTEITSEKLKEICETNTFENENVIGAGEGKPPVPEIIVSVVTFDQSEEVPSEIASESAEDVSSSAVVAEQEAPCQAKAEAETTPVSEEEADTAASQTPAQSQQPPSASTSGKKKKKKKKKNKQKEKGGAQSEAKQAKDSKPTEESSQSEDPGHKTKGEKLSEAAGSPVEPIQECPEDCTVDTGAVREPHTETKDDTASKYLESVDCTVTTDTCVDREHHIETKEYAASKELESVDCTVDTSVDSEPITETKDYTASKGLESVDCTVHTSADREPSTETKDDAASEELESVACCKASNRTDEVTEAPELLRNSDSPTETIQAHPTPERDSGENPTIDLECNRDTVRATSNTECSADSRALVDITEPNLSEGQDNCDHVVITDEQNDTVAQSNAGELENTETSLDMPESATNVEVSGSCSDQQTEVDNPPCDTLQNAQLPTGPDSQISELELNAEHQSLNGLSEATHANGCPESEVVEQRSDGCSALLTDSLHASCQLDGCQSVETSQTDVALHLEEDTKSQDGTTDSAPDVARNSTDTQPDEAEVATDECTQSEDSAPLWSSVDGEGALVTQDQPTAPGPSDDVIEDPSKADAETNRDFPKSKGDKEEDDEDEMGEEFQFDDQDLEALPDSPSIPPIEGGEEERTCSIAEAGEEHESDHGHDPESNGSREQSNVEQQDPVNLEEADKQQEGTEQTKDRQSEIRQESKVPGGVEESTGVQKVKTEEPAEGDSPGPGESPAEDKQQPSDSTEAKSEAAEKEEVVLSAECQTRSGEEAGQVAGVETGEDGGPARKDSKKGGKKSKGKGKEECKMS</sequence>
<dbReference type="PANTHER" id="PTHR19212:SF5">
    <property type="entry name" value="LEUCINE-RICH REPEAT FLIGHTLESS-INTERACTING PROTEIN 1"/>
    <property type="match status" value="1"/>
</dbReference>
<dbReference type="Proteomes" id="UP001591681">
    <property type="component" value="Unassembled WGS sequence"/>
</dbReference>
<feature type="compositionally biased region" description="Basic and acidic residues" evidence="4">
    <location>
        <begin position="704"/>
        <end position="717"/>
    </location>
</feature>
<feature type="compositionally biased region" description="Polar residues" evidence="4">
    <location>
        <begin position="746"/>
        <end position="756"/>
    </location>
</feature>
<feature type="compositionally biased region" description="Basic and acidic residues" evidence="4">
    <location>
        <begin position="585"/>
        <end position="596"/>
    </location>
</feature>
<feature type="region of interest" description="Disordered" evidence="4">
    <location>
        <begin position="948"/>
        <end position="1246"/>
    </location>
</feature>